<dbReference type="Gene3D" id="3.30.70.1430">
    <property type="entry name" value="Multidrug efflux transporter AcrB pore domain"/>
    <property type="match status" value="2"/>
</dbReference>
<dbReference type="Gene3D" id="3.30.70.1320">
    <property type="entry name" value="Multidrug efflux transporter AcrB pore domain like"/>
    <property type="match status" value="1"/>
</dbReference>
<feature type="transmembrane region" description="Helical" evidence="1">
    <location>
        <begin position="335"/>
        <end position="352"/>
    </location>
</feature>
<feature type="transmembrane region" description="Helical" evidence="1">
    <location>
        <begin position="522"/>
        <end position="539"/>
    </location>
</feature>
<evidence type="ECO:0000256" key="1">
    <source>
        <dbReference type="SAM" id="Phobius"/>
    </source>
</evidence>
<dbReference type="GO" id="GO:0005886">
    <property type="term" value="C:plasma membrane"/>
    <property type="evidence" value="ECO:0007669"/>
    <property type="project" value="TreeGrafter"/>
</dbReference>
<dbReference type="InterPro" id="IPR001036">
    <property type="entry name" value="Acrflvin-R"/>
</dbReference>
<feature type="transmembrane region" description="Helical" evidence="1">
    <location>
        <begin position="385"/>
        <end position="410"/>
    </location>
</feature>
<accession>A0A953HS42</accession>
<dbReference type="Proteomes" id="UP000753961">
    <property type="component" value="Unassembled WGS sequence"/>
</dbReference>
<sequence>MIKYLIHKPVSVLMSFLAILLLAVFSIRQIAITLLPDIDIPTISIIATYPDHSAAEIEQSVMAPLRQNIQQVGGIDRLESKASDEQGRLTVHFPYGKDIDLAFIEVNEKLDRAINSLPDDMDRPVVVKTKASDIPTVYLTMRYQDSLQSGSQMDLSKFASKTVRRRLEQLPSVAMADITGTISSHIRLIPRENRLEALGITHQDVQQAIERANMTLGNILVRERQYEYRIRIGRPLHSLDGLKNTPLKIRDQVVLIRDLADVSLAETEPQGRFLDRALPAFNMALFKDFSARMNTFEAETEATLTDLRENHPDILFYLNRDQARLLDLSISGMETALWLGCLLATLIVFFFYRDRRIPVIVGLVTPLSLAISVLFLYLAGLSVNIISLSGIILGIGMMIDNGIIILDNIVQESLSGSSSEQACIRGTNEMILPLLASMLTTCAVFLPLIFLSDLAGALFYDQAIAVSICLGVSYLVSIVFIPVIYFRLFRTKPIRRNDGKRKENWIRRGYESGFHFTFDRGASILILVLLVLGGGYLSYHQLHKETMPALPRQSFQVDIQWNEPFTLDRMANGLNRLYDDMDAKTDDFQAYIGPQQFVLNDHYHLDGESASLYVSFADPAQKEIIEDQVHSWFSTHYPKATISISPDKDIFEIIFPGEAQADYIAFYHNQITDEEALKAHQSLKVAWASHSDGDDHSDPVHILSDPATAEVVVLKTRDLEMLRYGVSKGYALEVITQHLGQVQLDEIKQLDRDVPIVLTAAQDGVDQLFSDLQVLNNQNQLVPLDQFFYTSTRQRMKYIYADQRGPYIPEVISSADLSSVPAAIAQRKKTHSTENFRLFSPQLKSQQLMREIGIAILVSMALLYLIVAAQFESLLTPLIILLEIPVSLAGALIALWLAGISLNAMALIGMVVTIGIIINDSIIKIDTINRLHQSGVALKEAIHRGGQKRLYPIIMTSLTTMLAMTPYLLGSGFGVALQKPLAVALIGSMFVGTLVSLFFIPKLYYWMVR</sequence>
<feature type="transmembrane region" description="Helical" evidence="1">
    <location>
        <begin position="950"/>
        <end position="969"/>
    </location>
</feature>
<name>A0A953HS42_9BACT</name>
<dbReference type="RefSeq" id="WP_222581779.1">
    <property type="nucleotide sequence ID" value="NZ_JAHVHU010000027.1"/>
</dbReference>
<dbReference type="SUPFAM" id="SSF82714">
    <property type="entry name" value="Multidrug efflux transporter AcrB TolC docking domain, DN and DC subdomains"/>
    <property type="match status" value="1"/>
</dbReference>
<dbReference type="InterPro" id="IPR027463">
    <property type="entry name" value="AcrB_DN_DC_subdom"/>
</dbReference>
<dbReference type="PANTHER" id="PTHR32063:SF0">
    <property type="entry name" value="SWARMING MOTILITY PROTEIN SWRC"/>
    <property type="match status" value="1"/>
</dbReference>
<evidence type="ECO:0000313" key="3">
    <source>
        <dbReference type="Proteomes" id="UP000753961"/>
    </source>
</evidence>
<evidence type="ECO:0000313" key="2">
    <source>
        <dbReference type="EMBL" id="MBY5960229.1"/>
    </source>
</evidence>
<gene>
    <name evidence="2" type="ORF">KUV50_18910</name>
</gene>
<dbReference type="Gene3D" id="1.20.1640.10">
    <property type="entry name" value="Multidrug efflux transporter AcrB transmembrane domain"/>
    <property type="match status" value="2"/>
</dbReference>
<dbReference type="Gene3D" id="3.30.2090.10">
    <property type="entry name" value="Multidrug efflux transporter AcrB TolC docking domain, DN and DC subdomains"/>
    <property type="match status" value="2"/>
</dbReference>
<dbReference type="PRINTS" id="PR00702">
    <property type="entry name" value="ACRIFLAVINRP"/>
</dbReference>
<feature type="transmembrane region" description="Helical" evidence="1">
    <location>
        <begin position="359"/>
        <end position="379"/>
    </location>
</feature>
<comment type="caution">
    <text evidence="2">The sequence shown here is derived from an EMBL/GenBank/DDBJ whole genome shotgun (WGS) entry which is preliminary data.</text>
</comment>
<feature type="transmembrane region" description="Helical" evidence="1">
    <location>
        <begin position="878"/>
        <end position="898"/>
    </location>
</feature>
<dbReference type="AlphaFoldDB" id="A0A953HS42"/>
<feature type="transmembrane region" description="Helical" evidence="1">
    <location>
        <begin position="981"/>
        <end position="1000"/>
    </location>
</feature>
<feature type="transmembrane region" description="Helical" evidence="1">
    <location>
        <begin position="904"/>
        <end position="923"/>
    </location>
</feature>
<dbReference type="Gene3D" id="3.30.70.1440">
    <property type="entry name" value="Multidrug efflux transporter AcrB pore domain"/>
    <property type="match status" value="1"/>
</dbReference>
<feature type="transmembrane region" description="Helical" evidence="1">
    <location>
        <begin position="463"/>
        <end position="486"/>
    </location>
</feature>
<keyword evidence="1" id="KW-0812">Transmembrane</keyword>
<dbReference type="Pfam" id="PF00873">
    <property type="entry name" value="ACR_tran"/>
    <property type="match status" value="1"/>
</dbReference>
<keyword evidence="1" id="KW-0472">Membrane</keyword>
<dbReference type="SUPFAM" id="SSF82866">
    <property type="entry name" value="Multidrug efflux transporter AcrB transmembrane domain"/>
    <property type="match status" value="2"/>
</dbReference>
<protein>
    <submittedName>
        <fullName evidence="2">Efflux RND transporter permease subunit</fullName>
    </submittedName>
</protein>
<dbReference type="GO" id="GO:0042910">
    <property type="term" value="F:xenobiotic transmembrane transporter activity"/>
    <property type="evidence" value="ECO:0007669"/>
    <property type="project" value="TreeGrafter"/>
</dbReference>
<dbReference type="EMBL" id="JAHVHU010000027">
    <property type="protein sequence ID" value="MBY5960229.1"/>
    <property type="molecule type" value="Genomic_DNA"/>
</dbReference>
<feature type="transmembrane region" description="Helical" evidence="1">
    <location>
        <begin position="431"/>
        <end position="451"/>
    </location>
</feature>
<keyword evidence="3" id="KW-1185">Reference proteome</keyword>
<keyword evidence="1" id="KW-1133">Transmembrane helix</keyword>
<dbReference type="SUPFAM" id="SSF82693">
    <property type="entry name" value="Multidrug efflux transporter AcrB pore domain, PN1, PN2, PC1 and PC2 subdomains"/>
    <property type="match status" value="1"/>
</dbReference>
<organism evidence="2 3">
    <name type="scientific">Membranihabitans marinus</name>
    <dbReference type="NCBI Taxonomy" id="1227546"/>
    <lineage>
        <taxon>Bacteria</taxon>
        <taxon>Pseudomonadati</taxon>
        <taxon>Bacteroidota</taxon>
        <taxon>Saprospiria</taxon>
        <taxon>Saprospirales</taxon>
        <taxon>Saprospiraceae</taxon>
        <taxon>Membranihabitans</taxon>
    </lineage>
</organism>
<dbReference type="PANTHER" id="PTHR32063">
    <property type="match status" value="1"/>
</dbReference>
<feature type="transmembrane region" description="Helical" evidence="1">
    <location>
        <begin position="852"/>
        <end position="871"/>
    </location>
</feature>
<reference evidence="2" key="1">
    <citation type="submission" date="2021-06" db="EMBL/GenBank/DDBJ databases">
        <title>44 bacteria genomes isolated from Dapeng, Shenzhen.</title>
        <authorList>
            <person name="Zheng W."/>
            <person name="Yu S."/>
            <person name="Huang Y."/>
        </authorList>
    </citation>
    <scope>NUCLEOTIDE SEQUENCE</scope>
    <source>
        <strain evidence="2">DP5N28-2</strain>
    </source>
</reference>
<proteinExistence type="predicted"/>